<dbReference type="EMBL" id="CCXW01000001">
    <property type="protein sequence ID" value="CEG30737.1"/>
    <property type="molecule type" value="Genomic_DNA"/>
</dbReference>
<dbReference type="AlphaFoldDB" id="A0AAN2PDR8"/>
<protein>
    <submittedName>
        <fullName evidence="2">Uncharacterized protein</fullName>
    </submittedName>
</protein>
<keyword evidence="1" id="KW-1133">Transmembrane helix</keyword>
<feature type="transmembrane region" description="Helical" evidence="1">
    <location>
        <begin position="30"/>
        <end position="50"/>
    </location>
</feature>
<keyword evidence="3" id="KW-1185">Reference proteome</keyword>
<keyword evidence="1" id="KW-0812">Transmembrane</keyword>
<evidence type="ECO:0000313" key="2">
    <source>
        <dbReference type="EMBL" id="CEG30737.1"/>
    </source>
</evidence>
<keyword evidence="1" id="KW-0472">Membrane</keyword>
<organism evidence="2 3">
    <name type="scientific">Peribacillus simplex</name>
    <dbReference type="NCBI Taxonomy" id="1478"/>
    <lineage>
        <taxon>Bacteria</taxon>
        <taxon>Bacillati</taxon>
        <taxon>Bacillota</taxon>
        <taxon>Bacilli</taxon>
        <taxon>Bacillales</taxon>
        <taxon>Bacillaceae</taxon>
        <taxon>Peribacillus</taxon>
    </lineage>
</organism>
<dbReference type="Proteomes" id="UP000182110">
    <property type="component" value="Unassembled WGS sequence"/>
</dbReference>
<proteinExistence type="predicted"/>
<sequence length="84" mass="10005">MQRRRIHNLRQKDRRVTNDKIVILNPLRDWYYPISFFIVHFVVGLKTTALKPMGKASWTKKLRPSLQDHAGKLIHYQDYKKTGA</sequence>
<reference evidence="2 3" key="1">
    <citation type="journal article" date="2014" name="Genome Announc.">
        <title>Genome Sequence of Bacillus simplex Strain P558, Isolated from a Human Fecal Sample.</title>
        <authorList>
            <person name="Croce O."/>
            <person name="Hugon P."/>
            <person name="Lagier J.C."/>
            <person name="Bibi F."/>
            <person name="Robert C."/>
            <person name="Azhar E.I."/>
            <person name="Raoult D."/>
            <person name="Fournier P.E."/>
        </authorList>
    </citation>
    <scope>NUCLEOTIDE SEQUENCE [LARGE SCALE GENOMIC DNA]</scope>
    <source>
        <strain evidence="2 3">P558</strain>
    </source>
</reference>
<accession>A0AAN2PDR8</accession>
<gene>
    <name evidence="2" type="ORF">BN1180_00852</name>
</gene>
<evidence type="ECO:0000256" key="1">
    <source>
        <dbReference type="SAM" id="Phobius"/>
    </source>
</evidence>
<name>A0AAN2PDR8_9BACI</name>
<comment type="caution">
    <text evidence="2">The sequence shown here is derived from an EMBL/GenBank/DDBJ whole genome shotgun (WGS) entry which is preliminary data.</text>
</comment>
<evidence type="ECO:0000313" key="3">
    <source>
        <dbReference type="Proteomes" id="UP000182110"/>
    </source>
</evidence>